<evidence type="ECO:0000259" key="1">
    <source>
        <dbReference type="PROSITE" id="PS51352"/>
    </source>
</evidence>
<dbReference type="InterPro" id="IPR050708">
    <property type="entry name" value="T6SS_VgrG/RHS"/>
</dbReference>
<dbReference type="NCBIfam" id="TIGR03696">
    <property type="entry name" value="Rhs_assc_core"/>
    <property type="match status" value="1"/>
</dbReference>
<organism evidence="2 3">
    <name type="scientific">Butyricimonas virosa</name>
    <dbReference type="NCBI Taxonomy" id="544645"/>
    <lineage>
        <taxon>Bacteria</taxon>
        <taxon>Pseudomonadati</taxon>
        <taxon>Bacteroidota</taxon>
        <taxon>Bacteroidia</taxon>
        <taxon>Bacteroidales</taxon>
        <taxon>Odoribacteraceae</taxon>
        <taxon>Butyricimonas</taxon>
    </lineage>
</organism>
<dbReference type="InterPro" id="IPR013766">
    <property type="entry name" value="Thioredoxin_domain"/>
</dbReference>
<dbReference type="Gene3D" id="2.180.10.10">
    <property type="entry name" value="RHS repeat-associated core"/>
    <property type="match status" value="1"/>
</dbReference>
<dbReference type="PROSITE" id="PS51352">
    <property type="entry name" value="THIOREDOXIN_2"/>
    <property type="match status" value="1"/>
</dbReference>
<gene>
    <name evidence="2" type="ORF">I6J59_15825</name>
</gene>
<protein>
    <recommendedName>
        <fullName evidence="1">Thioredoxin domain-containing protein</fullName>
    </recommendedName>
</protein>
<dbReference type="RefSeq" id="WP_051465681.1">
    <property type="nucleotide sequence ID" value="NZ_CAJKXH010000008.1"/>
</dbReference>
<evidence type="ECO:0000313" key="3">
    <source>
        <dbReference type="Proteomes" id="UP000654720"/>
    </source>
</evidence>
<proteinExistence type="predicted"/>
<dbReference type="Proteomes" id="UP000654720">
    <property type="component" value="Chromosome"/>
</dbReference>
<dbReference type="Pfam" id="PF20041">
    <property type="entry name" value="DUF6443"/>
    <property type="match status" value="1"/>
</dbReference>
<feature type="domain" description="Thioredoxin" evidence="1">
    <location>
        <begin position="19"/>
        <end position="148"/>
    </location>
</feature>
<accession>A0ABX7H4R4</accession>
<dbReference type="EMBL" id="CP069450">
    <property type="protein sequence ID" value="QRO49362.1"/>
    <property type="molecule type" value="Genomic_DNA"/>
</dbReference>
<reference evidence="2 3" key="1">
    <citation type="submission" date="2021-02" db="EMBL/GenBank/DDBJ databases">
        <title>FDA dAtabase for Regulatory Grade micrObial Sequences (FDA-ARGOS): Supporting development and validation of Infectious Disease Dx tests.</title>
        <authorList>
            <person name="Carlson P."/>
            <person name="Fischbach M."/>
            <person name="Hastie J."/>
            <person name="Bilen M."/>
            <person name="Cheng A."/>
            <person name="Tallon L."/>
            <person name="Sadzewicz L."/>
            <person name="Zhao X."/>
            <person name="Boylan J."/>
            <person name="Ott S."/>
            <person name="Bowen H."/>
            <person name="Vavikolanu K."/>
            <person name="Mehta A."/>
            <person name="Aluvathingal J."/>
            <person name="Nadendla S."/>
            <person name="Yan Y."/>
            <person name="Sichtig H."/>
        </authorList>
    </citation>
    <scope>NUCLEOTIDE SEQUENCE [LARGE SCALE GENOMIC DNA]</scope>
    <source>
        <strain evidence="2 3">FDAARGOS_1229</strain>
    </source>
</reference>
<dbReference type="InterPro" id="IPR045619">
    <property type="entry name" value="DUF6443"/>
</dbReference>
<dbReference type="PANTHER" id="PTHR32305">
    <property type="match status" value="1"/>
</dbReference>
<sequence>MNGIRIILISLLITFFFFLEVRGNQAGFPTRGEPDEGMILCENNNLNDETPTYDYHLQNDVVVLVFKAVWCGQCRMLELTILKELELYFQEDPVSFIYIDIDSLPEVAEFYEVTSLPFMAFYKNGELKESTGLKPKEAVRQIILELLQKTYIPPLAPVLENYTLTRDYQYMSGSQYLETMQYVDGLGRELLTLTKGITPGKRDLVSLIEYDNLGRKYRTWLPGMLTTTREGIHLDSLKNSMISSELHGRDANPYLEIRYEPFSMERESKVYNAGESWYSHDKAIVTERYLNGISYTCPFYHLTFSGSTYVINRNGDYPARELFVTKTLDEDGNISLEFTDKMGQLVMTRGVNGEKSYDTYYIYDNIGNLCVVLPPKATLALGTNGSWNEADFNVRGLCYLYKYDSRNRCVAKKLPGIDWVLNVYDCMDRIVMTQDGNLRKERKWFYYVYDGLDRLIKQNIVSNTSNLSRDSIQSLYDRWLDNTFPTLDVDKPLQGSIFTVYAKLQEIGYDSYDGLSSGGELAFQPVSNIVLAKEMQVKGLVTRVKLYVLDDKLGTATPNHLEKAYYYDDKARVVQVVARNKYGRVSRESYKYDFKGNILARHEYHETSSSRGDSLLVTFTYDHASRLKSSTARLNGGLPAITTYSYDDLGQMIMKKFGNGANAINQTMKYNIRGWLEKLSSEVFEMQLRYNTPLLAGTKASYSGNITEWEWVQKTGQADRANTYTFSYDSLYRLNETRQYIAGILNDQYVEKGIQYDENGNILTMQRTANGILVDDLLYVYEGNRLTSLKESIRTSPAGDIYLPGSTPNGTFSYDENGNMISDSRNALKLEYNCLNLLRDVKTTSGVLKARYRHLADGTKLDVRDNNEVNGFDYLGSLTYKKSSMGLQLESASFGEGEIQANVSNSVGNEVNYFLTDHLGSVRVIVDGNGVVKERNDYYSFGARHSRGDYPQLVDNRYKYNGKEKQVTGNLDYLDYGARMYDSGLGRWFGIDPMTEKYYSWSVYNYTLNNPLRFIDPNGMWLGDPPGFLKGWNYTMGEFNNNFFGWLDSRSRKPSLLYNDLNDFAGGIMNFLADITGISNAVTGQNETADALEKTLKTVSKILSMSSEELGSLTASSVLFLGELALTRKLPIGEISTFGKMSTVAKKGGNAFRYISEGELKAIQETGLLRGGRPGETFFTKDLYKTAAKAQNRLALPTSPSLRVEFQILNNPTLLRNGTKVLPTYGMMGKGSEFMTLDFVKVKIINWQPLK</sequence>
<evidence type="ECO:0000313" key="2">
    <source>
        <dbReference type="EMBL" id="QRO49362.1"/>
    </source>
</evidence>
<dbReference type="CDD" id="cd02947">
    <property type="entry name" value="TRX_family"/>
    <property type="match status" value="1"/>
</dbReference>
<dbReference type="InterPro" id="IPR036249">
    <property type="entry name" value="Thioredoxin-like_sf"/>
</dbReference>
<dbReference type="PANTHER" id="PTHR32305:SF15">
    <property type="entry name" value="PROTEIN RHSA-RELATED"/>
    <property type="match status" value="1"/>
</dbReference>
<name>A0ABX7H4R4_9BACT</name>
<dbReference type="SUPFAM" id="SSF52833">
    <property type="entry name" value="Thioredoxin-like"/>
    <property type="match status" value="1"/>
</dbReference>
<dbReference type="Pfam" id="PF00085">
    <property type="entry name" value="Thioredoxin"/>
    <property type="match status" value="1"/>
</dbReference>
<dbReference type="GeneID" id="93097955"/>
<dbReference type="InterPro" id="IPR022385">
    <property type="entry name" value="Rhs_assc_core"/>
</dbReference>
<keyword evidence="3" id="KW-1185">Reference proteome</keyword>
<dbReference type="Gene3D" id="3.40.30.10">
    <property type="entry name" value="Glutaredoxin"/>
    <property type="match status" value="1"/>
</dbReference>